<sequence>MGPGRWGPFWGLSPQPLHRWASLAPSCPCRTLCPARAPGRTRSPGERAGSTRLLGHRVLGIPSRFSHGRSVGSRALTVAPWWRYGPQRSDWSVAWLRRCGSNHLLRRWAMSVRPLGPWDPPGLPPTGGPRPWIFASGASFPGGQMGPLAGSGAARRPRRGRVSVQPVRSGSLAISCSVDVDVSRETYPWGKQIEARSFLSPLDSCSQPRIVRTARIQ</sequence>
<dbReference type="EMBL" id="CP001818">
    <property type="protein sequence ID" value="ACZ19943.1"/>
    <property type="molecule type" value="Genomic_DNA"/>
</dbReference>
<gene>
    <name evidence="1" type="ordered locus">Taci_1729</name>
</gene>
<evidence type="ECO:0000313" key="2">
    <source>
        <dbReference type="Proteomes" id="UP000002030"/>
    </source>
</evidence>
<dbReference type="AlphaFoldDB" id="D1B7F2"/>
<name>D1B7F2_THEAS</name>
<dbReference type="Proteomes" id="UP000002030">
    <property type="component" value="Chromosome"/>
</dbReference>
<evidence type="ECO:0000313" key="1">
    <source>
        <dbReference type="EMBL" id="ACZ19943.1"/>
    </source>
</evidence>
<dbReference type="STRING" id="525903.Taci_1729"/>
<organism evidence="1 2">
    <name type="scientific">Thermanaerovibrio acidaminovorans (strain ATCC 49978 / DSM 6589 / Su883)</name>
    <name type="common">Selenomonas acidaminovorans</name>
    <dbReference type="NCBI Taxonomy" id="525903"/>
    <lineage>
        <taxon>Bacteria</taxon>
        <taxon>Thermotogati</taxon>
        <taxon>Synergistota</taxon>
        <taxon>Synergistia</taxon>
        <taxon>Synergistales</taxon>
        <taxon>Synergistaceae</taxon>
        <taxon>Thermanaerovibrio</taxon>
    </lineage>
</organism>
<dbReference type="KEGG" id="tai:Taci_1729"/>
<proteinExistence type="predicted"/>
<dbReference type="HOGENOM" id="CLU_1271777_0_0_0"/>
<reference evidence="1 2" key="1">
    <citation type="journal article" date="2009" name="Stand. Genomic Sci.">
        <title>Complete genome sequence of Thermanaerovibrio acidaminovorans type strain (Su883).</title>
        <authorList>
            <person name="Chovatia M."/>
            <person name="Sikorski J."/>
            <person name="Schroder M."/>
            <person name="Lapidus A."/>
            <person name="Nolan M."/>
            <person name="Tice H."/>
            <person name="Glavina Del Rio T."/>
            <person name="Copeland A."/>
            <person name="Cheng J.F."/>
            <person name="Lucas S."/>
            <person name="Chen F."/>
            <person name="Bruce D."/>
            <person name="Goodwin L."/>
            <person name="Pitluck S."/>
            <person name="Ivanova N."/>
            <person name="Mavromatis K."/>
            <person name="Ovchinnikova G."/>
            <person name="Pati A."/>
            <person name="Chen A."/>
            <person name="Palaniappan K."/>
            <person name="Land M."/>
            <person name="Hauser L."/>
            <person name="Chang Y.J."/>
            <person name="Jeffries C.D."/>
            <person name="Chain P."/>
            <person name="Saunders E."/>
            <person name="Detter J.C."/>
            <person name="Brettin T."/>
            <person name="Rohde M."/>
            <person name="Goker M."/>
            <person name="Spring S."/>
            <person name="Bristow J."/>
            <person name="Markowitz V."/>
            <person name="Hugenholtz P."/>
            <person name="Kyrpides N.C."/>
            <person name="Klenk H.P."/>
            <person name="Eisen J.A."/>
        </authorList>
    </citation>
    <scope>NUCLEOTIDE SEQUENCE [LARGE SCALE GENOMIC DNA]</scope>
    <source>
        <strain evidence="2">ATCC 49978 / DSM 6589 / Su883</strain>
    </source>
</reference>
<accession>D1B7F2</accession>
<keyword evidence="2" id="KW-1185">Reference proteome</keyword>
<protein>
    <submittedName>
        <fullName evidence="1">Uncharacterized protein</fullName>
    </submittedName>
</protein>
<dbReference type="EnsemblBacteria" id="ACZ19943">
    <property type="protein sequence ID" value="ACZ19943"/>
    <property type="gene ID" value="Taci_1729"/>
</dbReference>